<dbReference type="Gene3D" id="3.30.1540.10">
    <property type="entry name" value="formyl-coa transferase, domain 3"/>
    <property type="match status" value="1"/>
</dbReference>
<dbReference type="Pfam" id="PF02515">
    <property type="entry name" value="CoA_transf_3"/>
    <property type="match status" value="1"/>
</dbReference>
<dbReference type="PANTHER" id="PTHR48207:SF3">
    <property type="entry name" value="SUCCINATE--HYDROXYMETHYLGLUTARATE COA-TRANSFERASE"/>
    <property type="match status" value="1"/>
</dbReference>
<dbReference type="AlphaFoldDB" id="A0A7C3RG93"/>
<organism evidence="2">
    <name type="scientific">Archaeoglobus fulgidus</name>
    <dbReference type="NCBI Taxonomy" id="2234"/>
    <lineage>
        <taxon>Archaea</taxon>
        <taxon>Methanobacteriati</taxon>
        <taxon>Methanobacteriota</taxon>
        <taxon>Archaeoglobi</taxon>
        <taxon>Archaeoglobales</taxon>
        <taxon>Archaeoglobaceae</taxon>
        <taxon>Archaeoglobus</taxon>
    </lineage>
</organism>
<dbReference type="GO" id="GO:0008410">
    <property type="term" value="F:CoA-transferase activity"/>
    <property type="evidence" value="ECO:0007669"/>
    <property type="project" value="TreeGrafter"/>
</dbReference>
<sequence>MRDYFEFVKSLMEGDKREDALRGLRVVEITHFIFGPNIGRVLAQYGAEVVKIETPGEGDRYRIAAIFGRFYNRANLLYAILNANKYIIAADARNEKARKIIFELIKKADVFVENLSAGLVDAMGIGYEAIRKVNPGIIYVSCSGYGQYGPMSRLPSFDVAAQGVAGVAMKTGWEDVDEFYKLPDYFGDYLPSMYAVFAVLSALYYREITGKGQYIDISQCESLMRFMYDFTYFSVTGEEIGKTGNMDPASVPSGIFRTKDGKFVAISILTTQQFEALKSLIPQLKDGDRFMKDRAKELNRIVARWVEEKHLEEILELAKKYRFPASPVLDDKEVASDSWRWERGSILKINDRLLGEIPVTGPIVAMSSTPGKIKWLGRPVGYHNRLVLKKWLGMSDKEIEELEREGVIGYWDEMPGTAPPVTWDAEKDEVFWGEKDEEG</sequence>
<evidence type="ECO:0000256" key="1">
    <source>
        <dbReference type="ARBA" id="ARBA00022679"/>
    </source>
</evidence>
<evidence type="ECO:0000313" key="2">
    <source>
        <dbReference type="EMBL" id="HFW31486.1"/>
    </source>
</evidence>
<dbReference type="InterPro" id="IPR003673">
    <property type="entry name" value="CoA-Trfase_fam_III"/>
</dbReference>
<dbReference type="Gene3D" id="3.40.50.10540">
    <property type="entry name" value="Crotonobetainyl-coa:carnitine coa-transferase, domain 1"/>
    <property type="match status" value="1"/>
</dbReference>
<reference evidence="2" key="1">
    <citation type="journal article" date="2020" name="mSystems">
        <title>Genome- and Community-Level Interaction Insights into Carbon Utilization and Element Cycling Functions of Hydrothermarchaeota in Hydrothermal Sediment.</title>
        <authorList>
            <person name="Zhou Z."/>
            <person name="Liu Y."/>
            <person name="Xu W."/>
            <person name="Pan J."/>
            <person name="Luo Z.H."/>
            <person name="Li M."/>
        </authorList>
    </citation>
    <scope>NUCLEOTIDE SEQUENCE [LARGE SCALE GENOMIC DNA]</scope>
    <source>
        <strain evidence="2">SpSt-87</strain>
    </source>
</reference>
<accession>A0A7C3RG93</accession>
<dbReference type="InterPro" id="IPR044855">
    <property type="entry name" value="CoA-Trfase_III_dom3_sf"/>
</dbReference>
<protein>
    <submittedName>
        <fullName evidence="2">CoA transferase</fullName>
    </submittedName>
</protein>
<keyword evidence="1 2" id="KW-0808">Transferase</keyword>
<dbReference type="InterPro" id="IPR050483">
    <property type="entry name" value="CoA-transferase_III_domain"/>
</dbReference>
<dbReference type="EMBL" id="DTLB01000004">
    <property type="protein sequence ID" value="HFW31486.1"/>
    <property type="molecule type" value="Genomic_DNA"/>
</dbReference>
<dbReference type="InterPro" id="IPR023606">
    <property type="entry name" value="CoA-Trfase_III_dom_1_sf"/>
</dbReference>
<dbReference type="SUPFAM" id="SSF89796">
    <property type="entry name" value="CoA-transferase family III (CaiB/BaiF)"/>
    <property type="match status" value="1"/>
</dbReference>
<gene>
    <name evidence="2" type="ORF">ENW66_00825</name>
</gene>
<comment type="caution">
    <text evidence="2">The sequence shown here is derived from an EMBL/GenBank/DDBJ whole genome shotgun (WGS) entry which is preliminary data.</text>
</comment>
<name>A0A7C3RG93_ARCFL</name>
<proteinExistence type="predicted"/>
<dbReference type="PANTHER" id="PTHR48207">
    <property type="entry name" value="SUCCINATE--HYDROXYMETHYLGLUTARATE COA-TRANSFERASE"/>
    <property type="match status" value="1"/>
</dbReference>